<evidence type="ECO:0000313" key="4">
    <source>
        <dbReference type="Proteomes" id="UP000070501"/>
    </source>
</evidence>
<protein>
    <recommendedName>
        <fullName evidence="2">DH domain-containing protein</fullName>
    </recommendedName>
</protein>
<dbReference type="InterPro" id="IPR035899">
    <property type="entry name" value="DBL_dom_sf"/>
</dbReference>
<keyword evidence="4" id="KW-1185">Reference proteome</keyword>
<gene>
    <name evidence="3" type="ORF">Micbo1qcDRAFT_217068</name>
</gene>
<dbReference type="Gene3D" id="1.20.900.10">
    <property type="entry name" value="Dbl homology (DH) domain"/>
    <property type="match status" value="1"/>
</dbReference>
<feature type="region of interest" description="Disordered" evidence="1">
    <location>
        <begin position="130"/>
        <end position="157"/>
    </location>
</feature>
<evidence type="ECO:0000259" key="2">
    <source>
        <dbReference type="PROSITE" id="PS50010"/>
    </source>
</evidence>
<feature type="region of interest" description="Disordered" evidence="1">
    <location>
        <begin position="754"/>
        <end position="786"/>
    </location>
</feature>
<proteinExistence type="predicted"/>
<dbReference type="GO" id="GO:0005085">
    <property type="term" value="F:guanyl-nucleotide exchange factor activity"/>
    <property type="evidence" value="ECO:0007669"/>
    <property type="project" value="InterPro"/>
</dbReference>
<dbReference type="GO" id="GO:0005737">
    <property type="term" value="C:cytoplasm"/>
    <property type="evidence" value="ECO:0007669"/>
    <property type="project" value="TreeGrafter"/>
</dbReference>
<feature type="compositionally biased region" description="Polar residues" evidence="1">
    <location>
        <begin position="754"/>
        <end position="764"/>
    </location>
</feature>
<dbReference type="InterPro" id="IPR051092">
    <property type="entry name" value="FYVE_RhoGEF_PH"/>
</dbReference>
<feature type="compositionally biased region" description="Polar residues" evidence="1">
    <location>
        <begin position="815"/>
        <end position="824"/>
    </location>
</feature>
<dbReference type="EMBL" id="KQ964246">
    <property type="protein sequence ID" value="KXJ95337.1"/>
    <property type="molecule type" value="Genomic_DNA"/>
</dbReference>
<dbReference type="STRING" id="196109.A0A136JDX4"/>
<feature type="compositionally biased region" description="Polar residues" evidence="1">
    <location>
        <begin position="344"/>
        <end position="353"/>
    </location>
</feature>
<accession>A0A136JDX4</accession>
<evidence type="ECO:0000313" key="3">
    <source>
        <dbReference type="EMBL" id="KXJ95337.1"/>
    </source>
</evidence>
<feature type="domain" description="DH" evidence="2">
    <location>
        <begin position="236"/>
        <end position="484"/>
    </location>
</feature>
<dbReference type="InterPro" id="IPR000219">
    <property type="entry name" value="DH_dom"/>
</dbReference>
<sequence>MAVALSSCHAPTRDSPRSCSLYTPRHGAGHASRATPSLRTTRTDPDLGLDDFDFSYLDAKATWGVFTEKAELDSPGPPCDQHHHLSKPGDLAIPSIKVDGEADPPTEKVTSPGPRPFQKWMRSLHKRAMQSMPDQVDQVESLESPSNGGAYSRPRLLTRKSSSGSSFAFITEVHSASISLASASLMAPKQRRLARSSHGWTERSSRASTPAPRFSEESYFDGANLTDDEAFERSLQRRRILEELLSTEANYISDVRFLMNVYITILASLPTQRKGLRQSINRNLNEIVELHQEMLGELHRSVPSTEFPVTEAQAPARHSLLNPTKRHHRWYSLDSVDEHRGGETKSQTTSSLTADPEIAAEVARIFGRRVHRFFIYEEYGAKYEMMIKDVASANEAIPGWESYQRGLEALAASLGSEHQHLDDSKKSLTVADLLVKPIQRVCRYPLLFSELLKYTPACDCPGSQMEIEGVLFRLREATAEINRATDDPDVKVCLERTWLLQDRLVYPSQTWDAVEGEYMVSLLYKDRLCLAIAEKGNHHYTIRLCISLNSVRVEEVDNGQGLQCHTAPFSWKLMFEYDCQLYEIIMTACNPKEEMEWRSRLTRTDPDQNFGLSEATPCDSMSLSIKSLGTIFGKPGTIARRVSIQRATTVGSKSPLCQVVLKNTTTVKDSLPTTSSSTIGRSQSLLTTNPRNTLAPALAERLRLEALLADIWSRESLPFPGMSSRSRSELLVRSSASTVMRKLSVASISSSFTKRSATTGSTTKSQDRSVIPRTSYGDTASRGDMDGAEAKLPMIKDEFKRSNTSLPHVPAHADSTANATQTGSMRRFKSAKSYEVLRRGEGLLTLGSPILRTASINSARQGSLSAKPLSTCTAANDTVIERTQHPTTQTTKPGKKWARVKTINRGFKASGLRSLFR</sequence>
<dbReference type="AlphaFoldDB" id="A0A136JDX4"/>
<dbReference type="SUPFAM" id="SSF48065">
    <property type="entry name" value="DBL homology domain (DH-domain)"/>
    <property type="match status" value="1"/>
</dbReference>
<feature type="region of interest" description="Disordered" evidence="1">
    <location>
        <begin position="805"/>
        <end position="827"/>
    </location>
</feature>
<feature type="region of interest" description="Disordered" evidence="1">
    <location>
        <begin position="1"/>
        <end position="45"/>
    </location>
</feature>
<feature type="region of interest" description="Disordered" evidence="1">
    <location>
        <begin position="72"/>
        <end position="91"/>
    </location>
</feature>
<dbReference type="PANTHER" id="PTHR12673">
    <property type="entry name" value="FACIOGENITAL DYSPLASIA PROTEIN"/>
    <property type="match status" value="1"/>
</dbReference>
<name>A0A136JDX4_9PEZI</name>
<feature type="region of interest" description="Disordered" evidence="1">
    <location>
        <begin position="334"/>
        <end position="353"/>
    </location>
</feature>
<feature type="region of interest" description="Disordered" evidence="1">
    <location>
        <begin position="194"/>
        <end position="218"/>
    </location>
</feature>
<organism evidence="3 4">
    <name type="scientific">Microdochium bolleyi</name>
    <dbReference type="NCBI Taxonomy" id="196109"/>
    <lineage>
        <taxon>Eukaryota</taxon>
        <taxon>Fungi</taxon>
        <taxon>Dikarya</taxon>
        <taxon>Ascomycota</taxon>
        <taxon>Pezizomycotina</taxon>
        <taxon>Sordariomycetes</taxon>
        <taxon>Xylariomycetidae</taxon>
        <taxon>Xylariales</taxon>
        <taxon>Microdochiaceae</taxon>
        <taxon>Microdochium</taxon>
    </lineage>
</organism>
<dbReference type="PANTHER" id="PTHR12673:SF159">
    <property type="entry name" value="LD03170P"/>
    <property type="match status" value="1"/>
</dbReference>
<reference evidence="4" key="1">
    <citation type="submission" date="2016-02" db="EMBL/GenBank/DDBJ databases">
        <title>Draft genome sequence of Microdochium bolleyi, a fungal endophyte of beachgrass.</title>
        <authorList>
            <consortium name="DOE Joint Genome Institute"/>
            <person name="David A.S."/>
            <person name="May G."/>
            <person name="Haridas S."/>
            <person name="Lim J."/>
            <person name="Wang M."/>
            <person name="Labutti K."/>
            <person name="Lipzen A."/>
            <person name="Barry K."/>
            <person name="Grigoriev I.V."/>
        </authorList>
    </citation>
    <scope>NUCLEOTIDE SEQUENCE [LARGE SCALE GENOMIC DNA]</scope>
    <source>
        <strain evidence="4">J235TASD1</strain>
    </source>
</reference>
<dbReference type="PROSITE" id="PS50010">
    <property type="entry name" value="DH_2"/>
    <property type="match status" value="1"/>
</dbReference>
<dbReference type="InParanoid" id="A0A136JDX4"/>
<dbReference type="OrthoDB" id="8059989at2759"/>
<dbReference type="Pfam" id="PF00621">
    <property type="entry name" value="RhoGEF"/>
    <property type="match status" value="1"/>
</dbReference>
<evidence type="ECO:0000256" key="1">
    <source>
        <dbReference type="SAM" id="MobiDB-lite"/>
    </source>
</evidence>
<dbReference type="Proteomes" id="UP000070501">
    <property type="component" value="Unassembled WGS sequence"/>
</dbReference>
<dbReference type="SMART" id="SM00325">
    <property type="entry name" value="RhoGEF"/>
    <property type="match status" value="1"/>
</dbReference>